<feature type="binding site" evidence="6">
    <location>
        <position position="254"/>
    </location>
    <ligand>
        <name>Fe cation</name>
        <dbReference type="ChEBI" id="CHEBI:24875"/>
        <label>2</label>
    </ligand>
</feature>
<feature type="domain" description="Calcineurin-like phosphoesterase" evidence="8">
    <location>
        <begin position="47"/>
        <end position="257"/>
    </location>
</feature>
<feature type="binding site" evidence="6">
    <location>
        <position position="84"/>
    </location>
    <ligand>
        <name>Fe cation</name>
        <dbReference type="ChEBI" id="CHEBI:24875"/>
        <label>2</label>
    </ligand>
</feature>
<dbReference type="CDD" id="cd07378">
    <property type="entry name" value="MPP_ACP5"/>
    <property type="match status" value="1"/>
</dbReference>
<feature type="binding site" evidence="6">
    <location>
        <position position="122"/>
    </location>
    <ligand>
        <name>Fe cation</name>
        <dbReference type="ChEBI" id="CHEBI:24875"/>
        <label>2</label>
    </ligand>
</feature>
<dbReference type="EC" id="3.1.3.2" evidence="2 5"/>
<evidence type="ECO:0000256" key="2">
    <source>
        <dbReference type="ARBA" id="ARBA00012646"/>
    </source>
</evidence>
<dbReference type="Gene3D" id="3.60.21.10">
    <property type="match status" value="1"/>
</dbReference>
<dbReference type="GO" id="GO:0003993">
    <property type="term" value="F:acid phosphatase activity"/>
    <property type="evidence" value="ECO:0007669"/>
    <property type="project" value="UniProtKB-UniRule"/>
</dbReference>
<gene>
    <name evidence="9" type="ORF">SAMN04487893_11138</name>
</gene>
<dbReference type="PANTHER" id="PTHR10161:SF14">
    <property type="entry name" value="TARTRATE-RESISTANT ACID PHOSPHATASE TYPE 5"/>
    <property type="match status" value="1"/>
</dbReference>
<dbReference type="InterPro" id="IPR051558">
    <property type="entry name" value="Metallophosphoesterase_PAP"/>
</dbReference>
<evidence type="ECO:0000313" key="9">
    <source>
        <dbReference type="EMBL" id="SFJ60673.1"/>
    </source>
</evidence>
<dbReference type="GO" id="GO:0046872">
    <property type="term" value="F:metal ion binding"/>
    <property type="evidence" value="ECO:0007669"/>
    <property type="project" value="UniProtKB-KW"/>
</dbReference>
<dbReference type="RefSeq" id="WP_090679836.1">
    <property type="nucleotide sequence ID" value="NZ_FORU01000011.1"/>
</dbReference>
<feature type="binding site" evidence="6">
    <location>
        <position position="87"/>
    </location>
    <ligand>
        <name>Fe cation</name>
        <dbReference type="ChEBI" id="CHEBI:24875"/>
        <label>1</label>
    </ligand>
</feature>
<comment type="catalytic activity">
    <reaction evidence="1 5">
        <text>a phosphate monoester + H2O = an alcohol + phosphate</text>
        <dbReference type="Rhea" id="RHEA:15017"/>
        <dbReference type="ChEBI" id="CHEBI:15377"/>
        <dbReference type="ChEBI" id="CHEBI:30879"/>
        <dbReference type="ChEBI" id="CHEBI:43474"/>
        <dbReference type="ChEBI" id="CHEBI:67140"/>
        <dbReference type="EC" id="3.1.3.2"/>
    </reaction>
</comment>
<dbReference type="EMBL" id="FORU01000011">
    <property type="protein sequence ID" value="SFJ60673.1"/>
    <property type="molecule type" value="Genomic_DNA"/>
</dbReference>
<evidence type="ECO:0000256" key="7">
    <source>
        <dbReference type="SAM" id="SignalP"/>
    </source>
</evidence>
<dbReference type="InterPro" id="IPR029052">
    <property type="entry name" value="Metallo-depent_PP-like"/>
</dbReference>
<sequence length="331" mass="37690">MRKLLYTLGMALCFAYSPAQENLYKAPKTPTIEVANLKIPKDALSFIAMGDFGRAGGYFQKEVAHAMGEVGELFGVDFIVSVGDNFYPNGVQSTEDYHWQASYESIYTHPTLFEDWYVILGNHDYRGSVQAQLDYSKKSRRWHMPSPYYSKVWELEEGGKAQFLFIDTNVFIDDYVAEPEKYPELAQQDRDKQYRWIEEQLEIKDPTIKWRIVVGHHPLYSGGKRKNDPNTKLIEDKFRALFDANGVDAYICGHEHDLQIIQPKGAKTTQFLTGAGSEIRNSGSREGTLFAAAVPGFMVFSITDTELLVQTLQADGKNVKLLNTQKINKRK</sequence>
<dbReference type="InterPro" id="IPR024927">
    <property type="entry name" value="Acid_PPase"/>
</dbReference>
<dbReference type="PANTHER" id="PTHR10161">
    <property type="entry name" value="TARTRATE-RESISTANT ACID PHOSPHATASE TYPE 5"/>
    <property type="match status" value="1"/>
</dbReference>
<name>A0A1I3SQ62_9FLAO</name>
<evidence type="ECO:0000256" key="4">
    <source>
        <dbReference type="ARBA" id="ARBA00022801"/>
    </source>
</evidence>
<organism evidence="9 10">
    <name type="scientific">Myroides guanonis</name>
    <dbReference type="NCBI Taxonomy" id="1150112"/>
    <lineage>
        <taxon>Bacteria</taxon>
        <taxon>Pseudomonadati</taxon>
        <taxon>Bacteroidota</taxon>
        <taxon>Flavobacteriia</taxon>
        <taxon>Flavobacteriales</taxon>
        <taxon>Flavobacteriaceae</taxon>
        <taxon>Myroides</taxon>
    </lineage>
</organism>
<feature type="chain" id="PRO_5017198991" description="acid phosphatase" evidence="7">
    <location>
        <begin position="20"/>
        <end position="331"/>
    </location>
</feature>
<keyword evidence="3 7" id="KW-0732">Signal</keyword>
<keyword evidence="10" id="KW-1185">Reference proteome</keyword>
<keyword evidence="6" id="KW-0479">Metal-binding</keyword>
<evidence type="ECO:0000256" key="1">
    <source>
        <dbReference type="ARBA" id="ARBA00000032"/>
    </source>
</evidence>
<feature type="binding site" evidence="6">
    <location>
        <position position="256"/>
    </location>
    <ligand>
        <name>Fe cation</name>
        <dbReference type="ChEBI" id="CHEBI:24875"/>
        <label>1</label>
    </ligand>
</feature>
<dbReference type="AlphaFoldDB" id="A0A1I3SQ62"/>
<feature type="binding site" evidence="6">
    <location>
        <position position="51"/>
    </location>
    <ligand>
        <name>Fe cation</name>
        <dbReference type="ChEBI" id="CHEBI:24875"/>
        <label>1</label>
    </ligand>
</feature>
<feature type="binding site" evidence="6">
    <location>
        <position position="216"/>
    </location>
    <ligand>
        <name>Fe cation</name>
        <dbReference type="ChEBI" id="CHEBI:24875"/>
        <label>2</label>
    </ligand>
</feature>
<comment type="cofactor">
    <cofactor evidence="6">
        <name>Fe cation</name>
        <dbReference type="ChEBI" id="CHEBI:24875"/>
    </cofactor>
    <text evidence="6">Binds 2 iron ions per subunit.</text>
</comment>
<evidence type="ECO:0000259" key="8">
    <source>
        <dbReference type="Pfam" id="PF00149"/>
    </source>
</evidence>
<protein>
    <recommendedName>
        <fullName evidence="2 5">acid phosphatase</fullName>
        <ecNumber evidence="2 5">3.1.3.2</ecNumber>
    </recommendedName>
</protein>
<reference evidence="10" key="1">
    <citation type="submission" date="2016-10" db="EMBL/GenBank/DDBJ databases">
        <authorList>
            <person name="Varghese N."/>
            <person name="Submissions S."/>
        </authorList>
    </citation>
    <scope>NUCLEOTIDE SEQUENCE [LARGE SCALE GENOMIC DNA]</scope>
    <source>
        <strain evidence="10">DSM 26542</strain>
    </source>
</reference>
<feature type="signal peptide" evidence="7">
    <location>
        <begin position="1"/>
        <end position="19"/>
    </location>
</feature>
<dbReference type="InterPro" id="IPR004843">
    <property type="entry name" value="Calcineurin-like_PHP"/>
</dbReference>
<dbReference type="STRING" id="1150112.SAMN04487893_11138"/>
<keyword evidence="5 6" id="KW-0408">Iron</keyword>
<dbReference type="SUPFAM" id="SSF56300">
    <property type="entry name" value="Metallo-dependent phosphatases"/>
    <property type="match status" value="1"/>
</dbReference>
<evidence type="ECO:0000313" key="10">
    <source>
        <dbReference type="Proteomes" id="UP000243887"/>
    </source>
</evidence>
<proteinExistence type="predicted"/>
<evidence type="ECO:0000256" key="3">
    <source>
        <dbReference type="ARBA" id="ARBA00022729"/>
    </source>
</evidence>
<evidence type="ECO:0000256" key="6">
    <source>
        <dbReference type="PIRSR" id="PIRSR000898-1"/>
    </source>
</evidence>
<dbReference type="Proteomes" id="UP000243887">
    <property type="component" value="Unassembled WGS sequence"/>
</dbReference>
<accession>A0A1I3SQ62</accession>
<feature type="binding site" evidence="6">
    <location>
        <position position="84"/>
    </location>
    <ligand>
        <name>Fe cation</name>
        <dbReference type="ChEBI" id="CHEBI:24875"/>
        <label>1</label>
    </ligand>
</feature>
<dbReference type="Pfam" id="PF00149">
    <property type="entry name" value="Metallophos"/>
    <property type="match status" value="1"/>
</dbReference>
<evidence type="ECO:0000256" key="5">
    <source>
        <dbReference type="PIRNR" id="PIRNR000898"/>
    </source>
</evidence>
<dbReference type="OrthoDB" id="9809781at2"/>
<keyword evidence="4 5" id="KW-0378">Hydrolase</keyword>
<dbReference type="PIRSF" id="PIRSF000898">
    <property type="entry name" value="Acid_Ptase_5"/>
    <property type="match status" value="1"/>
</dbReference>